<evidence type="ECO:0000313" key="3">
    <source>
        <dbReference type="Proteomes" id="UP000001422"/>
    </source>
</evidence>
<organism evidence="2 3">
    <name type="scientific">Parasynechococcus marenigrum (strain WH8102)</name>
    <dbReference type="NCBI Taxonomy" id="84588"/>
    <lineage>
        <taxon>Bacteria</taxon>
        <taxon>Bacillati</taxon>
        <taxon>Cyanobacteriota</taxon>
        <taxon>Cyanophyceae</taxon>
        <taxon>Synechococcales</taxon>
        <taxon>Prochlorococcaceae</taxon>
        <taxon>Parasynechococcus</taxon>
        <taxon>Parasynechococcus marenigrum</taxon>
    </lineage>
</organism>
<dbReference type="InterPro" id="IPR037027">
    <property type="entry name" value="YqgF/RNaseH-like_dom_sf"/>
</dbReference>
<gene>
    <name evidence="2" type="ordered locus">SYNW0273</name>
</gene>
<dbReference type="KEGG" id="syw:SYNW0273"/>
<dbReference type="HOGENOM" id="CLU_131578_0_0_3"/>
<dbReference type="RefSeq" id="WP_011127147.1">
    <property type="nucleotide sequence ID" value="NC_005070.1"/>
</dbReference>
<dbReference type="GO" id="GO:0006139">
    <property type="term" value="P:nucleobase-containing compound metabolic process"/>
    <property type="evidence" value="ECO:0007669"/>
    <property type="project" value="InterPro"/>
</dbReference>
<dbReference type="EMBL" id="BX569689">
    <property type="protein sequence ID" value="CAE06788.1"/>
    <property type="molecule type" value="Genomic_DNA"/>
</dbReference>
<name>Q7U9I3_PARMW</name>
<dbReference type="AlphaFoldDB" id="Q7U9I3"/>
<dbReference type="InterPro" id="IPR006641">
    <property type="entry name" value="YqgF/RNaseH-like_dom"/>
</dbReference>
<reference evidence="2 3" key="1">
    <citation type="journal article" date="2003" name="Nature">
        <title>The genome of a motile marine Synechococcus.</title>
        <authorList>
            <person name="Palenik B."/>
            <person name="Brahamsha B."/>
            <person name="Larimer F."/>
            <person name="Land M."/>
            <person name="Hauser L."/>
            <person name="Chain P."/>
            <person name="Lamerdin J."/>
            <person name="Regala W."/>
            <person name="Allen E.A."/>
            <person name="McCarren J."/>
            <person name="Paulsen I."/>
            <person name="Dufresne A."/>
            <person name="Partensky F."/>
            <person name="Webb E."/>
            <person name="Waterbury J."/>
        </authorList>
    </citation>
    <scope>NUCLEOTIDE SEQUENCE [LARGE SCALE GENOMIC DNA]</scope>
    <source>
        <strain evidence="2 3">WH8102</strain>
    </source>
</reference>
<dbReference type="eggNOG" id="COG0816">
    <property type="taxonomic scope" value="Bacteria"/>
</dbReference>
<dbReference type="Proteomes" id="UP000001422">
    <property type="component" value="Chromosome"/>
</dbReference>
<dbReference type="STRING" id="84588.SYNW0273"/>
<dbReference type="SMART" id="SM00732">
    <property type="entry name" value="YqgFc"/>
    <property type="match status" value="1"/>
</dbReference>
<evidence type="ECO:0000259" key="1">
    <source>
        <dbReference type="SMART" id="SM00732"/>
    </source>
</evidence>
<protein>
    <recommendedName>
        <fullName evidence="1">YqgF/RNase H-like domain-containing protein</fullName>
    </recommendedName>
</protein>
<dbReference type="SUPFAM" id="SSF53098">
    <property type="entry name" value="Ribonuclease H-like"/>
    <property type="match status" value="1"/>
</dbReference>
<sequence length="146" mass="16297">MSHLVGLDPGRAKCGLVLVDPDQRLVLDGVVLPPSRVISQLKTWSNQGELRLILLGNGTSSEQWNPALQRLASVEIVEERGTTLRARDRYWQLWPAKGWRQMLPRGLRLPPGELDAVAALVMVEDHLGHQCQWPQSRPAFKSVPAP</sequence>
<proteinExistence type="predicted"/>
<dbReference type="Gene3D" id="3.30.420.140">
    <property type="entry name" value="YqgF/RNase H-like domain"/>
    <property type="match status" value="1"/>
</dbReference>
<accession>Q7U9I3</accession>
<evidence type="ECO:0000313" key="2">
    <source>
        <dbReference type="EMBL" id="CAE06788.1"/>
    </source>
</evidence>
<feature type="domain" description="YqgF/RNase H-like" evidence="1">
    <location>
        <begin position="2"/>
        <end position="86"/>
    </location>
</feature>
<keyword evidence="3" id="KW-1185">Reference proteome</keyword>
<dbReference type="InterPro" id="IPR012337">
    <property type="entry name" value="RNaseH-like_sf"/>
</dbReference>